<dbReference type="OMA" id="DHSENEA"/>
<feature type="domain" description="Transcription factor CBF/NF-Y/archaeal histone" evidence="3">
    <location>
        <begin position="5"/>
        <end position="62"/>
    </location>
</feature>
<dbReference type="PANTHER" id="PTHR10252">
    <property type="entry name" value="HISTONE-LIKE TRANSCRIPTION FACTOR CCAAT-RELATED"/>
    <property type="match status" value="1"/>
</dbReference>
<sequence>METVLPHTRIRTIMKSSLDTGNISNEVLYLMTKSTEMFIKHFSKESYNNAKKPNTLKYEHLAELVQNEDNLEFLLQIVPQKIKVKDFKALIEQDDDSSESSSESD</sequence>
<dbReference type="GO" id="GO:0046982">
    <property type="term" value="F:protein heterodimerization activity"/>
    <property type="evidence" value="ECO:0007669"/>
    <property type="project" value="InterPro"/>
</dbReference>
<comment type="subcellular location">
    <subcellularLocation>
        <location evidence="1">Nucleus</location>
    </subcellularLocation>
</comment>
<protein>
    <recommendedName>
        <fullName evidence="3">Transcription factor CBF/NF-Y/archaeal histone domain-containing protein</fullName>
    </recommendedName>
</protein>
<dbReference type="Pfam" id="PF00808">
    <property type="entry name" value="CBFD_NFYB_HMF"/>
    <property type="match status" value="1"/>
</dbReference>
<dbReference type="EMBL" id="JRES01000737">
    <property type="protein sequence ID" value="KNC28854.1"/>
    <property type="molecule type" value="Genomic_DNA"/>
</dbReference>
<proteinExistence type="predicted"/>
<dbReference type="PANTHER" id="PTHR10252:SF54">
    <property type="entry name" value="CHROMATIN ACCESSIBILITY COMPLEX PROTEIN 1"/>
    <property type="match status" value="1"/>
</dbReference>
<dbReference type="CDD" id="cd22924">
    <property type="entry name" value="HFD_CHRAC1-like"/>
    <property type="match status" value="1"/>
</dbReference>
<accession>A0A0L0BQG6</accession>
<dbReference type="GO" id="GO:0008623">
    <property type="term" value="C:CHRAC"/>
    <property type="evidence" value="ECO:0007669"/>
    <property type="project" value="TreeGrafter"/>
</dbReference>
<dbReference type="Gene3D" id="1.10.20.10">
    <property type="entry name" value="Histone, subunit A"/>
    <property type="match status" value="1"/>
</dbReference>
<evidence type="ECO:0000256" key="2">
    <source>
        <dbReference type="ARBA" id="ARBA00023242"/>
    </source>
</evidence>
<evidence type="ECO:0000313" key="5">
    <source>
        <dbReference type="EMBL" id="KNC28854.1"/>
    </source>
</evidence>
<dbReference type="Proteomes" id="UP000037069">
    <property type="component" value="Unassembled WGS sequence"/>
</dbReference>
<comment type="caution">
    <text evidence="4">The sequence shown here is derived from an EMBL/GenBank/DDBJ whole genome shotgun (WGS) entry which is preliminary data.</text>
</comment>
<evidence type="ECO:0000313" key="4">
    <source>
        <dbReference type="EMBL" id="KNC22292.1"/>
    </source>
</evidence>
<evidence type="ECO:0000259" key="3">
    <source>
        <dbReference type="Pfam" id="PF00808"/>
    </source>
</evidence>
<dbReference type="GO" id="GO:0006261">
    <property type="term" value="P:DNA-templated DNA replication"/>
    <property type="evidence" value="ECO:0007669"/>
    <property type="project" value="TreeGrafter"/>
</dbReference>
<keyword evidence="2" id="KW-0539">Nucleus</keyword>
<keyword evidence="6" id="KW-1185">Reference proteome</keyword>
<dbReference type="InterPro" id="IPR050568">
    <property type="entry name" value="Transcr_DNA_Rep_Reg"/>
</dbReference>
<dbReference type="AlphaFoldDB" id="A0A0L0BQG6"/>
<name>A0A0L0BQG6_LUCCU</name>
<evidence type="ECO:0000256" key="1">
    <source>
        <dbReference type="ARBA" id="ARBA00004123"/>
    </source>
</evidence>
<dbReference type="EMBL" id="JRES01001518">
    <property type="protein sequence ID" value="KNC22292.1"/>
    <property type="molecule type" value="Genomic_DNA"/>
</dbReference>
<reference evidence="4 6" key="1">
    <citation type="journal article" date="2015" name="Nat. Commun.">
        <title>Lucilia cuprina genome unlocks parasitic fly biology to underpin future interventions.</title>
        <authorList>
            <person name="Anstead C.A."/>
            <person name="Korhonen P.K."/>
            <person name="Young N.D."/>
            <person name="Hall R.S."/>
            <person name="Jex A.R."/>
            <person name="Murali S.C."/>
            <person name="Hughes D.S."/>
            <person name="Lee S.F."/>
            <person name="Perry T."/>
            <person name="Stroehlein A.J."/>
            <person name="Ansell B.R."/>
            <person name="Breugelmans B."/>
            <person name="Hofmann A."/>
            <person name="Qu J."/>
            <person name="Dugan S."/>
            <person name="Lee S.L."/>
            <person name="Chao H."/>
            <person name="Dinh H."/>
            <person name="Han Y."/>
            <person name="Doddapaneni H.V."/>
            <person name="Worley K.C."/>
            <person name="Muzny D.M."/>
            <person name="Ioannidis P."/>
            <person name="Waterhouse R.M."/>
            <person name="Zdobnov E.M."/>
            <person name="James P.J."/>
            <person name="Bagnall N.H."/>
            <person name="Kotze A.C."/>
            <person name="Gibbs R.A."/>
            <person name="Richards S."/>
            <person name="Batterham P."/>
            <person name="Gasser R.B."/>
        </authorList>
    </citation>
    <scope>NUCLEOTIDE SEQUENCE [LARGE SCALE GENOMIC DNA]</scope>
    <source>
        <strain evidence="4 6">LS</strain>
        <tissue evidence="4">Full body</tissue>
    </source>
</reference>
<dbReference type="SUPFAM" id="SSF47113">
    <property type="entry name" value="Histone-fold"/>
    <property type="match status" value="1"/>
</dbReference>
<dbReference type="GO" id="GO:0006338">
    <property type="term" value="P:chromatin remodeling"/>
    <property type="evidence" value="ECO:0007669"/>
    <property type="project" value="TreeGrafter"/>
</dbReference>
<dbReference type="InterPro" id="IPR009072">
    <property type="entry name" value="Histone-fold"/>
</dbReference>
<dbReference type="OrthoDB" id="1291358at2759"/>
<dbReference type="InterPro" id="IPR003958">
    <property type="entry name" value="CBFA_NFYB_domain"/>
</dbReference>
<gene>
    <name evidence="5" type="ORF">FF38_08452</name>
    <name evidence="4" type="ORF">FF38_12905</name>
</gene>
<dbReference type="STRING" id="7375.A0A0L0BQG6"/>
<evidence type="ECO:0000313" key="6">
    <source>
        <dbReference type="Proteomes" id="UP000037069"/>
    </source>
</evidence>
<organism evidence="4 6">
    <name type="scientific">Lucilia cuprina</name>
    <name type="common">Green bottle fly</name>
    <name type="synonym">Australian sheep blowfly</name>
    <dbReference type="NCBI Taxonomy" id="7375"/>
    <lineage>
        <taxon>Eukaryota</taxon>
        <taxon>Metazoa</taxon>
        <taxon>Ecdysozoa</taxon>
        <taxon>Arthropoda</taxon>
        <taxon>Hexapoda</taxon>
        <taxon>Insecta</taxon>
        <taxon>Pterygota</taxon>
        <taxon>Neoptera</taxon>
        <taxon>Endopterygota</taxon>
        <taxon>Diptera</taxon>
        <taxon>Brachycera</taxon>
        <taxon>Muscomorpha</taxon>
        <taxon>Oestroidea</taxon>
        <taxon>Calliphoridae</taxon>
        <taxon>Luciliinae</taxon>
        <taxon>Lucilia</taxon>
    </lineage>
</organism>